<evidence type="ECO:0000313" key="8">
    <source>
        <dbReference type="Proteomes" id="UP001500729"/>
    </source>
</evidence>
<keyword evidence="5" id="KW-0456">Lyase</keyword>
<name>A0ABP3P330_SACER</name>
<protein>
    <recommendedName>
        <fullName evidence="4">Putative pterin-4-alpha-carbinolamine dehydratase</fullName>
        <ecNumber evidence="3">4.2.1.96</ecNumber>
    </recommendedName>
</protein>
<comment type="catalytic activity">
    <reaction evidence="1">
        <text>(4aS,6R)-4a-hydroxy-L-erythro-5,6,7,8-tetrahydrobiopterin = (6R)-L-erythro-6,7-dihydrobiopterin + H2O</text>
        <dbReference type="Rhea" id="RHEA:11920"/>
        <dbReference type="ChEBI" id="CHEBI:15377"/>
        <dbReference type="ChEBI" id="CHEBI:15642"/>
        <dbReference type="ChEBI" id="CHEBI:43120"/>
        <dbReference type="EC" id="4.2.1.96"/>
    </reaction>
</comment>
<feature type="region of interest" description="Disordered" evidence="6">
    <location>
        <begin position="123"/>
        <end position="144"/>
    </location>
</feature>
<dbReference type="Gene3D" id="1.10.490.110">
    <property type="entry name" value="Uncharacterized conserved protein DUF2267"/>
    <property type="match status" value="1"/>
</dbReference>
<evidence type="ECO:0000256" key="5">
    <source>
        <dbReference type="ARBA" id="ARBA00023239"/>
    </source>
</evidence>
<proteinExistence type="inferred from homology"/>
<dbReference type="Gene3D" id="3.30.1360.20">
    <property type="entry name" value="Transcriptional coactivator/pterin dehydratase"/>
    <property type="match status" value="1"/>
</dbReference>
<evidence type="ECO:0000313" key="7">
    <source>
        <dbReference type="EMBL" id="GAA0555537.1"/>
    </source>
</evidence>
<accession>A0ABP3P330</accession>
<evidence type="ECO:0000256" key="4">
    <source>
        <dbReference type="ARBA" id="ARBA00021735"/>
    </source>
</evidence>
<dbReference type="InterPro" id="IPR001533">
    <property type="entry name" value="Pterin_deHydtase"/>
</dbReference>
<dbReference type="Pfam" id="PF10025">
    <property type="entry name" value="DUF2267"/>
    <property type="match status" value="1"/>
</dbReference>
<gene>
    <name evidence="7" type="ORF">GCM10009533_61740</name>
</gene>
<evidence type="ECO:0000256" key="1">
    <source>
        <dbReference type="ARBA" id="ARBA00001554"/>
    </source>
</evidence>
<dbReference type="InterPro" id="IPR036428">
    <property type="entry name" value="PCD_sf"/>
</dbReference>
<organism evidence="7 8">
    <name type="scientific">Saccharopolyspora erythraea</name>
    <name type="common">Streptomyces erythraeus</name>
    <dbReference type="NCBI Taxonomy" id="1836"/>
    <lineage>
        <taxon>Bacteria</taxon>
        <taxon>Bacillati</taxon>
        <taxon>Actinomycetota</taxon>
        <taxon>Actinomycetes</taxon>
        <taxon>Pseudonocardiales</taxon>
        <taxon>Pseudonocardiaceae</taxon>
        <taxon>Saccharopolyspora</taxon>
    </lineage>
</organism>
<evidence type="ECO:0000256" key="3">
    <source>
        <dbReference type="ARBA" id="ARBA00013252"/>
    </source>
</evidence>
<comment type="similarity">
    <text evidence="2">Belongs to the pterin-4-alpha-carbinolamine dehydratase family.</text>
</comment>
<evidence type="ECO:0000256" key="2">
    <source>
        <dbReference type="ARBA" id="ARBA00006472"/>
    </source>
</evidence>
<dbReference type="InterPro" id="IPR038282">
    <property type="entry name" value="DUF2267_sf"/>
</dbReference>
<sequence>MVEQYRTFVDGVRRRAGLAESEEAGRAAVAVIEAVAGHLDGVDRAQLATALPAAVRESVHWDVPEQRTGQQADLVAETARTADVAPENARYLVQAVLSEISAEDRAVADTLRHRLPDEFAEMFTAPGGGPPPDRSSAATHPRPFDDDELRRALAELDGWSGTRERISREVFLPRDRWRPLLNQVERAQAELSHHASVEERPESLVFSLRTRSVDSVTELDLALARQVDDAVGSVGSGG</sequence>
<evidence type="ECO:0000256" key="6">
    <source>
        <dbReference type="SAM" id="MobiDB-lite"/>
    </source>
</evidence>
<dbReference type="SUPFAM" id="SSF55248">
    <property type="entry name" value="PCD-like"/>
    <property type="match status" value="1"/>
</dbReference>
<keyword evidence="8" id="KW-1185">Reference proteome</keyword>
<dbReference type="Pfam" id="PF01329">
    <property type="entry name" value="Pterin_4a"/>
    <property type="match status" value="1"/>
</dbReference>
<comment type="caution">
    <text evidence="7">The sequence shown here is derived from an EMBL/GenBank/DDBJ whole genome shotgun (WGS) entry which is preliminary data.</text>
</comment>
<dbReference type="EMBL" id="BAAAGS010000067">
    <property type="protein sequence ID" value="GAA0555537.1"/>
    <property type="molecule type" value="Genomic_DNA"/>
</dbReference>
<reference evidence="8" key="1">
    <citation type="journal article" date="2019" name="Int. J. Syst. Evol. Microbiol.">
        <title>The Global Catalogue of Microorganisms (GCM) 10K type strain sequencing project: providing services to taxonomists for standard genome sequencing and annotation.</title>
        <authorList>
            <consortium name="The Broad Institute Genomics Platform"/>
            <consortium name="The Broad Institute Genome Sequencing Center for Infectious Disease"/>
            <person name="Wu L."/>
            <person name="Ma J."/>
        </authorList>
    </citation>
    <scope>NUCLEOTIDE SEQUENCE [LARGE SCALE GENOMIC DNA]</scope>
    <source>
        <strain evidence="8">JCM 10303</strain>
    </source>
</reference>
<dbReference type="RefSeq" id="WP_009949382.1">
    <property type="nucleotide sequence ID" value="NZ_BAAAGS010000067.1"/>
</dbReference>
<dbReference type="EC" id="4.2.1.96" evidence="3"/>
<dbReference type="InterPro" id="IPR018727">
    <property type="entry name" value="DUF2267"/>
</dbReference>
<dbReference type="Proteomes" id="UP001500729">
    <property type="component" value="Unassembled WGS sequence"/>
</dbReference>